<accession>A0A8T4L3B4</accession>
<comment type="caution">
    <text evidence="1">The sequence shown here is derived from an EMBL/GenBank/DDBJ whole genome shotgun (WGS) entry which is preliminary data.</text>
</comment>
<dbReference type="AlphaFoldDB" id="A0A8T4L3B4"/>
<dbReference type="Proteomes" id="UP000675968">
    <property type="component" value="Unassembled WGS sequence"/>
</dbReference>
<evidence type="ECO:0000313" key="2">
    <source>
        <dbReference type="Proteomes" id="UP000675968"/>
    </source>
</evidence>
<protein>
    <submittedName>
        <fullName evidence="1">Uncharacterized protein</fullName>
    </submittedName>
</protein>
<reference evidence="1" key="2">
    <citation type="submission" date="2021-05" db="EMBL/GenBank/DDBJ databases">
        <title>Protein family content uncovers lineage relationships and bacterial pathway maintenance mechanisms in DPANN archaea.</title>
        <authorList>
            <person name="Castelle C.J."/>
            <person name="Meheust R."/>
            <person name="Jaffe A.L."/>
            <person name="Seitz K."/>
            <person name="Gong X."/>
            <person name="Baker B.J."/>
            <person name="Banfield J.F."/>
        </authorList>
    </citation>
    <scope>NUCLEOTIDE SEQUENCE</scope>
    <source>
        <strain evidence="1">RIFCSPLOWO2_01_FULL_AR10_48_17</strain>
    </source>
</reference>
<sequence>MGYTYDFMTFVPTTIEKEPILKKIEQALRLKNFTVTLEEPLPGLYERQYGYVGYTLKINKKETQFNVRSGKRSTSISVFTQKTGIVLDNPEETFKYFLEIIKTVIEEANPEWGIGDHELELDKWRPYDYIHPIIYFGEKEKKKINVDKVKQAGVYSIVPFHKGILLQLYKNMFQPNYRDMFQPENPIDQEKIAQAVGKELPEKDVEK</sequence>
<gene>
    <name evidence="1" type="ORF">J4215_04445</name>
</gene>
<reference evidence="1" key="1">
    <citation type="submission" date="2021-03" db="EMBL/GenBank/DDBJ databases">
        <authorList>
            <person name="Jaffe A."/>
        </authorList>
    </citation>
    <scope>NUCLEOTIDE SEQUENCE</scope>
    <source>
        <strain evidence="1">RIFCSPLOWO2_01_FULL_AR10_48_17</strain>
    </source>
</reference>
<evidence type="ECO:0000313" key="1">
    <source>
        <dbReference type="EMBL" id="MBS3061803.1"/>
    </source>
</evidence>
<organism evidence="1 2">
    <name type="scientific">Candidatus Iainarchaeum sp</name>
    <dbReference type="NCBI Taxonomy" id="3101447"/>
    <lineage>
        <taxon>Archaea</taxon>
        <taxon>Candidatus Iainarchaeota</taxon>
        <taxon>Candidatus Iainarchaeia</taxon>
        <taxon>Candidatus Iainarchaeales</taxon>
        <taxon>Candidatus Iainarchaeaceae</taxon>
        <taxon>Candidatus Iainarchaeum</taxon>
    </lineage>
</organism>
<proteinExistence type="predicted"/>
<name>A0A8T4L3B4_9ARCH</name>
<dbReference type="EMBL" id="JAGVWC010000010">
    <property type="protein sequence ID" value="MBS3061803.1"/>
    <property type="molecule type" value="Genomic_DNA"/>
</dbReference>